<proteinExistence type="predicted"/>
<dbReference type="Proteomes" id="UP001607069">
    <property type="component" value="Unassembled WGS sequence"/>
</dbReference>
<protein>
    <submittedName>
        <fullName evidence="1">Uncharacterized protein</fullName>
    </submittedName>
</protein>
<gene>
    <name evidence="1" type="ORF">ACG5V6_12480</name>
</gene>
<evidence type="ECO:0000313" key="2">
    <source>
        <dbReference type="Proteomes" id="UP001607069"/>
    </source>
</evidence>
<organism evidence="1 2">
    <name type="scientific">Streptomyces chitinivorans</name>
    <dbReference type="NCBI Taxonomy" id="1257027"/>
    <lineage>
        <taxon>Bacteria</taxon>
        <taxon>Bacillati</taxon>
        <taxon>Actinomycetota</taxon>
        <taxon>Actinomycetes</taxon>
        <taxon>Kitasatosporales</taxon>
        <taxon>Streptomycetaceae</taxon>
        <taxon>Streptomyces</taxon>
    </lineage>
</organism>
<comment type="caution">
    <text evidence="1">The sequence shown here is derived from an EMBL/GenBank/DDBJ whole genome shotgun (WGS) entry which is preliminary data.</text>
</comment>
<keyword evidence="2" id="KW-1185">Reference proteome</keyword>
<dbReference type="RefSeq" id="WP_279950077.1">
    <property type="nucleotide sequence ID" value="NZ_BAABEN010000013.1"/>
</dbReference>
<dbReference type="EMBL" id="JBIHMK010000039">
    <property type="protein sequence ID" value="MFH0249028.1"/>
    <property type="molecule type" value="Genomic_DNA"/>
</dbReference>
<evidence type="ECO:0000313" key="1">
    <source>
        <dbReference type="EMBL" id="MFH0249028.1"/>
    </source>
</evidence>
<sequence length="81" mass="9067">MRKPNPAGIRPDDQPYLESLYRDLPRVLTEDPDARLDARSILARLRETEGADTAPIGTLRRVLIAAGYPSERSVILGLRLK</sequence>
<reference evidence="1 2" key="1">
    <citation type="submission" date="2024-10" db="EMBL/GenBank/DDBJ databases">
        <authorList>
            <person name="Cho J.-C."/>
        </authorList>
    </citation>
    <scope>NUCLEOTIDE SEQUENCE [LARGE SCALE GENOMIC DNA]</scope>
    <source>
        <strain evidence="1 2">KCTC29696</strain>
    </source>
</reference>
<name>A0ABW7HT07_9ACTN</name>
<accession>A0ABW7HT07</accession>